<organism evidence="2 3">
    <name type="scientific">Fructobacillus pseudoficulneus</name>
    <dbReference type="NCBI Taxonomy" id="220714"/>
    <lineage>
        <taxon>Bacteria</taxon>
        <taxon>Bacillati</taxon>
        <taxon>Bacillota</taxon>
        <taxon>Bacilli</taxon>
        <taxon>Lactobacillales</taxon>
        <taxon>Lactobacillaceae</taxon>
        <taxon>Fructobacillus</taxon>
    </lineage>
</organism>
<feature type="compositionally biased region" description="Basic residues" evidence="1">
    <location>
        <begin position="1"/>
        <end position="10"/>
    </location>
</feature>
<name>A0A3F3H9P1_9LACO</name>
<gene>
    <name evidence="2" type="ORF">FPFC_031160</name>
</gene>
<dbReference type="OrthoDB" id="9816323at2"/>
<sequence>MKYGMRKPSWKKSLSARTSGRMKRSIKRALIPGYGTRGRGWLNPKKKLYNKAYHKTTFGVSDLFK</sequence>
<dbReference type="AlphaFoldDB" id="A0A3F3H9P1"/>
<reference evidence="2 3" key="1">
    <citation type="journal article" date="2015" name="BMC Genomics">
        <title>Comparative genomics of Fructobacillus spp. and Leuconostoc spp. reveals niche-specific evolution of Fructobacillus spp.</title>
        <authorList>
            <person name="Endo A."/>
            <person name="Tanizawa Y."/>
            <person name="Tanaka N."/>
            <person name="Maeno S."/>
            <person name="Kumar H."/>
            <person name="Shiwa Y."/>
            <person name="Okada S."/>
            <person name="Yoshikawa H."/>
            <person name="Dicks L."/>
            <person name="Nakagawa J."/>
            <person name="Arita M."/>
        </authorList>
    </citation>
    <scope>NUCLEOTIDE SEQUENCE [LARGE SCALE GENOMIC DNA]</scope>
    <source>
        <strain evidence="2 3">DSM 15468</strain>
    </source>
</reference>
<evidence type="ECO:0000313" key="3">
    <source>
        <dbReference type="Proteomes" id="UP000061227"/>
    </source>
</evidence>
<keyword evidence="3" id="KW-1185">Reference proteome</keyword>
<evidence type="ECO:0000256" key="1">
    <source>
        <dbReference type="SAM" id="MobiDB-lite"/>
    </source>
</evidence>
<dbReference type="EMBL" id="DF968065">
    <property type="protein sequence ID" value="GAP02933.1"/>
    <property type="molecule type" value="Genomic_DNA"/>
</dbReference>
<dbReference type="Proteomes" id="UP000061227">
    <property type="component" value="Unassembled WGS sequence"/>
</dbReference>
<proteinExistence type="predicted"/>
<protein>
    <submittedName>
        <fullName evidence="2">Phage protein</fullName>
    </submittedName>
</protein>
<evidence type="ECO:0000313" key="2">
    <source>
        <dbReference type="EMBL" id="GAP02933.1"/>
    </source>
</evidence>
<feature type="region of interest" description="Disordered" evidence="1">
    <location>
        <begin position="1"/>
        <end position="22"/>
    </location>
</feature>
<dbReference type="RefSeq" id="WP_059378089.1">
    <property type="nucleotide sequence ID" value="NZ_DF968065.1"/>
</dbReference>
<accession>A0A3F3H9P1</accession>